<organism evidence="1 2">
    <name type="scientific">candidate division WOR-3 bacterium 4484_100</name>
    <dbReference type="NCBI Taxonomy" id="1936077"/>
    <lineage>
        <taxon>Bacteria</taxon>
        <taxon>Bacteria division WOR-3</taxon>
    </lineage>
</organism>
<dbReference type="AlphaFoldDB" id="A0A1V4QFU3"/>
<comment type="caution">
    <text evidence="1">The sequence shown here is derived from an EMBL/GenBank/DDBJ whole genome shotgun (WGS) entry which is preliminary data.</text>
</comment>
<dbReference type="InterPro" id="IPR029063">
    <property type="entry name" value="SAM-dependent_MTases_sf"/>
</dbReference>
<evidence type="ECO:0000313" key="1">
    <source>
        <dbReference type="EMBL" id="OPX17596.1"/>
    </source>
</evidence>
<dbReference type="Pfam" id="PF13489">
    <property type="entry name" value="Methyltransf_23"/>
    <property type="match status" value="1"/>
</dbReference>
<dbReference type="Gene3D" id="3.40.50.150">
    <property type="entry name" value="Vaccinia Virus protein VP39"/>
    <property type="match status" value="1"/>
</dbReference>
<reference evidence="2" key="1">
    <citation type="submission" date="2017-01" db="EMBL/GenBank/DDBJ databases">
        <title>Novel pathways for hydrocarbon cycling and metabolic interdependencies in hydrothermal sediment communities.</title>
        <authorList>
            <person name="Dombrowski N."/>
            <person name="Seitz K."/>
            <person name="Teske A."/>
            <person name="Baker B."/>
        </authorList>
    </citation>
    <scope>NUCLEOTIDE SEQUENCE [LARGE SCALE GENOMIC DNA]</scope>
</reference>
<dbReference type="PANTHER" id="PTHR43861">
    <property type="entry name" value="TRANS-ACONITATE 2-METHYLTRANSFERASE-RELATED"/>
    <property type="match status" value="1"/>
</dbReference>
<dbReference type="CDD" id="cd02440">
    <property type="entry name" value="AdoMet_MTases"/>
    <property type="match status" value="1"/>
</dbReference>
<gene>
    <name evidence="1" type="ORF">BXT86_05620</name>
</gene>
<dbReference type="EMBL" id="MUKB01000103">
    <property type="protein sequence ID" value="OPX17596.1"/>
    <property type="molecule type" value="Genomic_DNA"/>
</dbReference>
<name>A0A1V4QFU3_UNCW3</name>
<proteinExistence type="predicted"/>
<sequence>MAKNFYERYEPTLFSRIARDVGKNRNVIEIGCGDCRLCNHLARKNGCTTVGIDINDVDFSRARVESRRLHISHLVECIKVDAEKLSRILNKKFDFCLSLYVLHELRNPIKVLKEVRAILKEKGKVIFVDFPEGSLAEQLWDEKYYSVKEMKTLFKRAGFKKIGHQLLARKQLVYLTALR</sequence>
<evidence type="ECO:0000313" key="2">
    <source>
        <dbReference type="Proteomes" id="UP000191663"/>
    </source>
</evidence>
<evidence type="ECO:0008006" key="3">
    <source>
        <dbReference type="Google" id="ProtNLM"/>
    </source>
</evidence>
<accession>A0A1V4QFU3</accession>
<dbReference type="Proteomes" id="UP000191663">
    <property type="component" value="Unassembled WGS sequence"/>
</dbReference>
<dbReference type="SUPFAM" id="SSF53335">
    <property type="entry name" value="S-adenosyl-L-methionine-dependent methyltransferases"/>
    <property type="match status" value="1"/>
</dbReference>
<protein>
    <recommendedName>
        <fullName evidence="3">Methyltransferase type 11 domain-containing protein</fullName>
    </recommendedName>
</protein>